<sequence>MVYFLCGVDPALEAPESMLGALIHQLLFRFDKDRNLQSIALSTFQKVKAQATPQELASLFAEVASIVGCVYVVIDGLDENKDYVRVLKEFACLAGNACIRLLLLSRNMYDVEQHLRRSFQTVQDFDIIQYSGQDINAVAKFRTEELVVLKPELAFQQQIIENYLKKNAEGVFLWLGAARDQLDRSGMNPDDVEKTLNGLYPEMNHMYQNLISGLYQRENMVYRRTRVRSALKWLCASPKSLTVSSLRALMLLEDNYDGVTLEAIEKYTRTSEAQAAEELKALLESTIDILESPDGVLMVQICHNTLKEFLTHEDAPPDLGFTFSMSAAQAHCARISMSVCGVSFMQLYQRTDQRVRSEIIEYAWQFWAYHFHNSGLDFGASGMAQSFDRMVAASFGETLFFLEGVARFLCQKFDITKIESKDRLEFVRSFQEAQKTLAPSLKKLVYLCKNIPLSQELQRLRVEQNTKVEAQRRTLGEDGNLKQILDKVVAYISSFRGKQSRLSLLPIDSFLPPSLLRAEWTPHNLLADIACGLHMTVANIAPDPIYKEIMDLSGGSLKPVTALVQVSNFIETMAGFPYWDQCPPSLDALHAFDMEDKDPYETHANIVYYVHMTEKYPWDPQQLLVHTTLMTVPRPLFMTVPRSLSSVQWYTALLSYRLFFSSQNSIYRTFVMNPLAQVHARNLMYLDHQAKCGAFRFLAHPATTLMAHIPHDFEDAPFQAFLISLPALGLVLFTKYIEVLTKGVGPYAWPVLQIQWVRIKVAFNTQFQNFIGFTQLIWDPTNTVSYIHWVFGVAGYFVRRKYFLWFGAHSAPHPIQDIVNCFINPLAFWEARTHGWWWWLKFIFWQNVGNGILYLCIDLTRQGTQAAIAFLPSVFVSFWALCVLERGICAIVNATCVPLSLISFVFHDAEMVKQFVNLSVHYWFSSLLNLSTWGTGILAVTRLGSWVLLLVFPIFGAMVYFQDAFWDSIFTLFYPLRMGLWVAVRGVVIVYLPVLRVLAIVLTLIMVFAGAAFFTSFCADPLGLKYTQVSTESAAEQARNMLPHRQPFRIGPTRRTPALAADHQPEPLPASQLGPQLPDQPASQQVPQPTHVDSTQTAGYRRPFVMDVE</sequence>
<proteinExistence type="predicted"/>
<gene>
    <name evidence="5" type="ORF">B0H16DRAFT_1831022</name>
</gene>
<feature type="transmembrane region" description="Helical" evidence="3">
    <location>
        <begin position="887"/>
        <end position="906"/>
    </location>
</feature>
<keyword evidence="3" id="KW-0472">Membrane</keyword>
<dbReference type="PANTHER" id="PTHR10039:SF14">
    <property type="entry name" value="NACHT DOMAIN-CONTAINING PROTEIN"/>
    <property type="match status" value="1"/>
</dbReference>
<reference evidence="5" key="1">
    <citation type="submission" date="2023-03" db="EMBL/GenBank/DDBJ databases">
        <title>Massive genome expansion in bonnet fungi (Mycena s.s.) driven by repeated elements and novel gene families across ecological guilds.</title>
        <authorList>
            <consortium name="Lawrence Berkeley National Laboratory"/>
            <person name="Harder C.B."/>
            <person name="Miyauchi S."/>
            <person name="Viragh M."/>
            <person name="Kuo A."/>
            <person name="Thoen E."/>
            <person name="Andreopoulos B."/>
            <person name="Lu D."/>
            <person name="Skrede I."/>
            <person name="Drula E."/>
            <person name="Henrissat B."/>
            <person name="Morin E."/>
            <person name="Kohler A."/>
            <person name="Barry K."/>
            <person name="LaButti K."/>
            <person name="Morin E."/>
            <person name="Salamov A."/>
            <person name="Lipzen A."/>
            <person name="Mereny Z."/>
            <person name="Hegedus B."/>
            <person name="Baldrian P."/>
            <person name="Stursova M."/>
            <person name="Weitz H."/>
            <person name="Taylor A."/>
            <person name="Grigoriev I.V."/>
            <person name="Nagy L.G."/>
            <person name="Martin F."/>
            <person name="Kauserud H."/>
        </authorList>
    </citation>
    <scope>NUCLEOTIDE SEQUENCE</scope>
    <source>
        <strain evidence="5">CBHHK182m</strain>
    </source>
</reference>
<feature type="transmembrane region" description="Helical" evidence="3">
    <location>
        <begin position="998"/>
        <end position="1019"/>
    </location>
</feature>
<dbReference type="Pfam" id="PF24883">
    <property type="entry name" value="NPHP3_N"/>
    <property type="match status" value="1"/>
</dbReference>
<name>A0AAD7DZM3_9AGAR</name>
<evidence type="ECO:0000256" key="3">
    <source>
        <dbReference type="SAM" id="Phobius"/>
    </source>
</evidence>
<feature type="transmembrane region" description="Helical" evidence="3">
    <location>
        <begin position="918"/>
        <end position="937"/>
    </location>
</feature>
<feature type="transmembrane region" description="Helical" evidence="3">
    <location>
        <begin position="943"/>
        <end position="961"/>
    </location>
</feature>
<dbReference type="EMBL" id="JARKIB010000501">
    <property type="protein sequence ID" value="KAJ7703462.1"/>
    <property type="molecule type" value="Genomic_DNA"/>
</dbReference>
<organism evidence="5 6">
    <name type="scientific">Mycena metata</name>
    <dbReference type="NCBI Taxonomy" id="1033252"/>
    <lineage>
        <taxon>Eukaryota</taxon>
        <taxon>Fungi</taxon>
        <taxon>Dikarya</taxon>
        <taxon>Basidiomycota</taxon>
        <taxon>Agaricomycotina</taxon>
        <taxon>Agaricomycetes</taxon>
        <taxon>Agaricomycetidae</taxon>
        <taxon>Agaricales</taxon>
        <taxon>Marasmiineae</taxon>
        <taxon>Mycenaceae</taxon>
        <taxon>Mycena</taxon>
    </lineage>
</organism>
<feature type="compositionally biased region" description="Polar residues" evidence="2">
    <location>
        <begin position="1081"/>
        <end position="1098"/>
    </location>
</feature>
<evidence type="ECO:0000256" key="1">
    <source>
        <dbReference type="ARBA" id="ARBA00022737"/>
    </source>
</evidence>
<keyword evidence="6" id="KW-1185">Reference proteome</keyword>
<feature type="transmembrane region" description="Helical" evidence="3">
    <location>
        <begin position="973"/>
        <end position="992"/>
    </location>
</feature>
<feature type="transmembrane region" description="Helical" evidence="3">
    <location>
        <begin position="864"/>
        <end position="881"/>
    </location>
</feature>
<accession>A0AAD7DZM3</accession>
<evidence type="ECO:0000313" key="5">
    <source>
        <dbReference type="EMBL" id="KAJ7703462.1"/>
    </source>
</evidence>
<dbReference type="PANTHER" id="PTHR10039">
    <property type="entry name" value="AMELOGENIN"/>
    <property type="match status" value="1"/>
</dbReference>
<protein>
    <recommendedName>
        <fullName evidence="4">Nephrocystin 3-like N-terminal domain-containing protein</fullName>
    </recommendedName>
</protein>
<keyword evidence="3" id="KW-1133">Transmembrane helix</keyword>
<keyword evidence="3" id="KW-0812">Transmembrane</keyword>
<feature type="region of interest" description="Disordered" evidence="2">
    <location>
        <begin position="1059"/>
        <end position="1109"/>
    </location>
</feature>
<evidence type="ECO:0000313" key="6">
    <source>
        <dbReference type="Proteomes" id="UP001215598"/>
    </source>
</evidence>
<dbReference type="InterPro" id="IPR056884">
    <property type="entry name" value="NPHP3-like_N"/>
</dbReference>
<dbReference type="Proteomes" id="UP001215598">
    <property type="component" value="Unassembled WGS sequence"/>
</dbReference>
<dbReference type="AlphaFoldDB" id="A0AAD7DZM3"/>
<evidence type="ECO:0000259" key="4">
    <source>
        <dbReference type="Pfam" id="PF24883"/>
    </source>
</evidence>
<feature type="domain" description="Nephrocystin 3-like N-terminal" evidence="4">
    <location>
        <begin position="2"/>
        <end position="106"/>
    </location>
</feature>
<comment type="caution">
    <text evidence="5">The sequence shown here is derived from an EMBL/GenBank/DDBJ whole genome shotgun (WGS) entry which is preliminary data.</text>
</comment>
<evidence type="ECO:0000256" key="2">
    <source>
        <dbReference type="SAM" id="MobiDB-lite"/>
    </source>
</evidence>
<keyword evidence="1" id="KW-0677">Repeat</keyword>